<feature type="domain" description="DUF6922" evidence="1">
    <location>
        <begin position="91"/>
        <end position="142"/>
    </location>
</feature>
<dbReference type="InterPro" id="IPR053830">
    <property type="entry name" value="DUF6922"/>
</dbReference>
<dbReference type="GO" id="GO:0003677">
    <property type="term" value="F:DNA binding"/>
    <property type="evidence" value="ECO:0007669"/>
    <property type="project" value="InterPro"/>
</dbReference>
<dbReference type="Proteomes" id="UP000186917">
    <property type="component" value="Unassembled WGS sequence"/>
</dbReference>
<name>A0A1N7LTH6_9BACT</name>
<dbReference type="AlphaFoldDB" id="A0A1N7LTH6"/>
<dbReference type="SUPFAM" id="SSF47413">
    <property type="entry name" value="lambda repressor-like DNA-binding domains"/>
    <property type="match status" value="1"/>
</dbReference>
<dbReference type="STRING" id="477680.SAMN05421788_1011117"/>
<organism evidence="2 3">
    <name type="scientific">Filimonas lacunae</name>
    <dbReference type="NCBI Taxonomy" id="477680"/>
    <lineage>
        <taxon>Bacteria</taxon>
        <taxon>Pseudomonadati</taxon>
        <taxon>Bacteroidota</taxon>
        <taxon>Chitinophagia</taxon>
        <taxon>Chitinophagales</taxon>
        <taxon>Chitinophagaceae</taxon>
        <taxon>Filimonas</taxon>
    </lineage>
</organism>
<reference evidence="3" key="1">
    <citation type="submission" date="2017-01" db="EMBL/GenBank/DDBJ databases">
        <authorList>
            <person name="Varghese N."/>
            <person name="Submissions S."/>
        </authorList>
    </citation>
    <scope>NUCLEOTIDE SEQUENCE [LARGE SCALE GENOMIC DNA]</scope>
    <source>
        <strain evidence="3">DSM 21054</strain>
    </source>
</reference>
<proteinExistence type="predicted"/>
<evidence type="ECO:0000313" key="3">
    <source>
        <dbReference type="Proteomes" id="UP000186917"/>
    </source>
</evidence>
<dbReference type="EMBL" id="FTOR01000001">
    <property type="protein sequence ID" value="SIS77146.1"/>
    <property type="molecule type" value="Genomic_DNA"/>
</dbReference>
<sequence>MKGIHPGLVLERELKKRNIAKGPFALSIKEFPQTLGAITKGRRNMNANLAYRIEEALGMEEGFFMVLQAYYDMKLEKEKHQSKAKPDLSRIRPILFWDTDFDKLDWTRQKRAIIKRIFDRGLLSEKKEMIRFYGTDVVREVLPRKNRSSIKKDVLCIGIR</sequence>
<dbReference type="InterPro" id="IPR010982">
    <property type="entry name" value="Lambda_DNA-bd_dom_sf"/>
</dbReference>
<gene>
    <name evidence="2" type="ORF">SAMN05421788_1011117</name>
</gene>
<accession>A0A1N7LTH6</accession>
<dbReference type="Pfam" id="PF21956">
    <property type="entry name" value="DUF6922"/>
    <property type="match status" value="1"/>
</dbReference>
<keyword evidence="3" id="KW-1185">Reference proteome</keyword>
<dbReference type="Gene3D" id="1.10.260.40">
    <property type="entry name" value="lambda repressor-like DNA-binding domains"/>
    <property type="match status" value="1"/>
</dbReference>
<evidence type="ECO:0000259" key="1">
    <source>
        <dbReference type="Pfam" id="PF21956"/>
    </source>
</evidence>
<protein>
    <submittedName>
        <fullName evidence="2">Plasmid maintenance system antidote protein VapI, contains XRE-type HTH domain</fullName>
    </submittedName>
</protein>
<evidence type="ECO:0000313" key="2">
    <source>
        <dbReference type="EMBL" id="SIS77146.1"/>
    </source>
</evidence>